<dbReference type="SUPFAM" id="SSF51735">
    <property type="entry name" value="NAD(P)-binding Rossmann-fold domains"/>
    <property type="match status" value="1"/>
</dbReference>
<dbReference type="InterPro" id="IPR050259">
    <property type="entry name" value="SDR"/>
</dbReference>
<dbReference type="CDD" id="cd05233">
    <property type="entry name" value="SDR_c"/>
    <property type="match status" value="1"/>
</dbReference>
<sequence>MDLQLRDKRALITGSSSGIGEGIAKVLAQEGAIVVIHGRKEEQANRVAQEITSGGGKAVVAIGDLSTDEGACQTADKALQSLGGVDILVNCAGMFLNRGWMDTPTEGWLQMYNANVVSMVRMIRLLVPQMKELGWGRIIQIASTEATQPFANMPDYAATKAAILNLTVSLAKELAQTGVTINSISPGIVRTLGLERFFRETAAIRGWGTDWAEIEKNVLKEIWYNQVGRLARVEDIANLVAYVASPLADFINSANLRVDGGGTSTVN</sequence>
<dbReference type="Pfam" id="PF00106">
    <property type="entry name" value="adh_short"/>
    <property type="match status" value="1"/>
</dbReference>
<evidence type="ECO:0000256" key="1">
    <source>
        <dbReference type="ARBA" id="ARBA00006484"/>
    </source>
</evidence>
<keyword evidence="5" id="KW-1185">Reference proteome</keyword>
<dbReference type="Proteomes" id="UP000031532">
    <property type="component" value="Unassembled WGS sequence"/>
</dbReference>
<accession>A0A9X5E696</accession>
<dbReference type="PROSITE" id="PS00061">
    <property type="entry name" value="ADH_SHORT"/>
    <property type="match status" value="1"/>
</dbReference>
<proteinExistence type="inferred from homology"/>
<dbReference type="GO" id="GO:0032787">
    <property type="term" value="P:monocarboxylic acid metabolic process"/>
    <property type="evidence" value="ECO:0007669"/>
    <property type="project" value="UniProtKB-ARBA"/>
</dbReference>
<dbReference type="RefSeq" id="WP_039717159.1">
    <property type="nucleotide sequence ID" value="NZ_JTJC03000004.1"/>
</dbReference>
<evidence type="ECO:0000313" key="4">
    <source>
        <dbReference type="EMBL" id="NHC36140.1"/>
    </source>
</evidence>
<protein>
    <submittedName>
        <fullName evidence="4">SDR family oxidoreductase</fullName>
    </submittedName>
</protein>
<dbReference type="InterPro" id="IPR020904">
    <property type="entry name" value="Sc_DH/Rdtase_CS"/>
</dbReference>
<dbReference type="OrthoDB" id="9803333at2"/>
<comment type="caution">
    <text evidence="4">The sequence shown here is derived from an EMBL/GenBank/DDBJ whole genome shotgun (WGS) entry which is preliminary data.</text>
</comment>
<comment type="similarity">
    <text evidence="1 3">Belongs to the short-chain dehydrogenases/reductases (SDR) family.</text>
</comment>
<organism evidence="4 5">
    <name type="scientific">Scytonema millei VB511283</name>
    <dbReference type="NCBI Taxonomy" id="1245923"/>
    <lineage>
        <taxon>Bacteria</taxon>
        <taxon>Bacillati</taxon>
        <taxon>Cyanobacteriota</taxon>
        <taxon>Cyanophyceae</taxon>
        <taxon>Nostocales</taxon>
        <taxon>Scytonemataceae</taxon>
        <taxon>Scytonema</taxon>
    </lineage>
</organism>
<dbReference type="EMBL" id="JTJC03000004">
    <property type="protein sequence ID" value="NHC36140.1"/>
    <property type="molecule type" value="Genomic_DNA"/>
</dbReference>
<dbReference type="FunFam" id="3.40.50.720:FF:000084">
    <property type="entry name" value="Short-chain dehydrogenase reductase"/>
    <property type="match status" value="1"/>
</dbReference>
<dbReference type="PRINTS" id="PR00080">
    <property type="entry name" value="SDRFAMILY"/>
</dbReference>
<dbReference type="GO" id="GO:0016491">
    <property type="term" value="F:oxidoreductase activity"/>
    <property type="evidence" value="ECO:0007669"/>
    <property type="project" value="UniProtKB-KW"/>
</dbReference>
<evidence type="ECO:0000256" key="3">
    <source>
        <dbReference type="RuleBase" id="RU000363"/>
    </source>
</evidence>
<keyword evidence="2" id="KW-0560">Oxidoreductase</keyword>
<dbReference type="PANTHER" id="PTHR42879:SF6">
    <property type="entry name" value="NADPH-DEPENDENT REDUCTASE BACG"/>
    <property type="match status" value="1"/>
</dbReference>
<dbReference type="Gene3D" id="3.40.50.720">
    <property type="entry name" value="NAD(P)-binding Rossmann-like Domain"/>
    <property type="match status" value="1"/>
</dbReference>
<name>A0A9X5E696_9CYAN</name>
<dbReference type="InterPro" id="IPR036291">
    <property type="entry name" value="NAD(P)-bd_dom_sf"/>
</dbReference>
<reference evidence="4 5" key="1">
    <citation type="journal article" date="2015" name="Genome Announc.">
        <title>Draft Genome Sequence of the Terrestrial Cyanobacterium Scytonema millei VB511283, Isolated from Eastern India.</title>
        <authorList>
            <person name="Sen D."/>
            <person name="Chandrababunaidu M.M."/>
            <person name="Singh D."/>
            <person name="Sanghi N."/>
            <person name="Ghorai A."/>
            <person name="Mishra G.P."/>
            <person name="Madduluri M."/>
            <person name="Adhikary S.P."/>
            <person name="Tripathy S."/>
        </authorList>
    </citation>
    <scope>NUCLEOTIDE SEQUENCE [LARGE SCALE GENOMIC DNA]</scope>
    <source>
        <strain evidence="4 5">VB511283</strain>
    </source>
</reference>
<gene>
    <name evidence="4" type="ORF">QH73_0016055</name>
</gene>
<dbReference type="InterPro" id="IPR002347">
    <property type="entry name" value="SDR_fam"/>
</dbReference>
<evidence type="ECO:0000313" key="5">
    <source>
        <dbReference type="Proteomes" id="UP000031532"/>
    </source>
</evidence>
<dbReference type="PANTHER" id="PTHR42879">
    <property type="entry name" value="3-OXOACYL-(ACYL-CARRIER-PROTEIN) REDUCTASE"/>
    <property type="match status" value="1"/>
</dbReference>
<dbReference type="AlphaFoldDB" id="A0A9X5E696"/>
<evidence type="ECO:0000256" key="2">
    <source>
        <dbReference type="ARBA" id="ARBA00023002"/>
    </source>
</evidence>
<dbReference type="PRINTS" id="PR00081">
    <property type="entry name" value="GDHRDH"/>
</dbReference>